<feature type="binding site" evidence="5">
    <location>
        <position position="100"/>
    </location>
    <ligand>
        <name>S-adenosyl-L-methionine</name>
        <dbReference type="ChEBI" id="CHEBI:59789"/>
    </ligand>
</feature>
<feature type="binding site" evidence="5">
    <location>
        <position position="116"/>
    </location>
    <ligand>
        <name>S-adenosyl-L-methionine</name>
        <dbReference type="ChEBI" id="CHEBI:59789"/>
    </ligand>
</feature>
<feature type="binding site" evidence="5">
    <location>
        <position position="77"/>
    </location>
    <ligand>
        <name>S-adenosyl-L-methionine</name>
        <dbReference type="ChEBI" id="CHEBI:59789"/>
    </ligand>
</feature>
<feature type="region of interest" description="Disordered" evidence="6">
    <location>
        <begin position="1"/>
        <end position="29"/>
    </location>
</feature>
<dbReference type="Pfam" id="PF00398">
    <property type="entry name" value="RrnaAD"/>
    <property type="match status" value="1"/>
</dbReference>
<keyword evidence="4 5" id="KW-0694">RNA-binding</keyword>
<gene>
    <name evidence="8" type="ORF">ACFSE6_10640</name>
</gene>
<evidence type="ECO:0000256" key="5">
    <source>
        <dbReference type="PROSITE-ProRule" id="PRU01026"/>
    </source>
</evidence>
<dbReference type="PANTHER" id="PTHR11727">
    <property type="entry name" value="DIMETHYLADENOSINE TRANSFERASE"/>
    <property type="match status" value="1"/>
</dbReference>
<comment type="caution">
    <text evidence="8">The sequence shown here is derived from an EMBL/GenBank/DDBJ whole genome shotgun (WGS) entry which is preliminary data.</text>
</comment>
<dbReference type="PROSITE" id="PS51689">
    <property type="entry name" value="SAM_RNA_A_N6_MT"/>
    <property type="match status" value="1"/>
</dbReference>
<dbReference type="InterPro" id="IPR020598">
    <property type="entry name" value="rRNA_Ade_methylase_Trfase_N"/>
</dbReference>
<evidence type="ECO:0000256" key="4">
    <source>
        <dbReference type="ARBA" id="ARBA00022884"/>
    </source>
</evidence>
<dbReference type="InterPro" id="IPR029063">
    <property type="entry name" value="SAM-dependent_MTases_sf"/>
</dbReference>
<proteinExistence type="inferred from homology"/>
<evidence type="ECO:0000256" key="6">
    <source>
        <dbReference type="SAM" id="MobiDB-lite"/>
    </source>
</evidence>
<keyword evidence="3 5" id="KW-0949">S-adenosyl-L-methionine</keyword>
<dbReference type="SMART" id="SM00650">
    <property type="entry name" value="rADc"/>
    <property type="match status" value="1"/>
</dbReference>
<dbReference type="PANTHER" id="PTHR11727:SF7">
    <property type="entry name" value="DIMETHYLADENOSINE TRANSFERASE-RELATED"/>
    <property type="match status" value="1"/>
</dbReference>
<dbReference type="InterPro" id="IPR001737">
    <property type="entry name" value="KsgA/Erm"/>
</dbReference>
<evidence type="ECO:0000256" key="1">
    <source>
        <dbReference type="ARBA" id="ARBA00022603"/>
    </source>
</evidence>
<sequence>MSGARAPGRRASARRASSAPATATRRWGSHELRPGWARRLVAAAAPDPGELVLDLGAGRGALTLPLTERRSRVVAVELHPGRAERLRQRVPPGVTVLEDDVLGFPLPGRPFRVVSNPPYAVAAALVRRLTAPGTALSAAHLVLPRWQVNRYLARPPRGFTAEVGPHVPASAFRPPPRHESAVLVLRAVPGRNRRRPRTRRR</sequence>
<evidence type="ECO:0000313" key="9">
    <source>
        <dbReference type="Proteomes" id="UP001597277"/>
    </source>
</evidence>
<feature type="compositionally biased region" description="Low complexity" evidence="6">
    <location>
        <begin position="14"/>
        <end position="26"/>
    </location>
</feature>
<feature type="domain" description="Ribosomal RNA adenine methylase transferase N-terminal" evidence="7">
    <location>
        <begin position="36"/>
        <end position="189"/>
    </location>
</feature>
<dbReference type="Proteomes" id="UP001597277">
    <property type="component" value="Unassembled WGS sequence"/>
</dbReference>
<feature type="binding site" evidence="5">
    <location>
        <position position="56"/>
    </location>
    <ligand>
        <name>S-adenosyl-L-methionine</name>
        <dbReference type="ChEBI" id="CHEBI:59789"/>
    </ligand>
</feature>
<accession>A0ABW4L551</accession>
<keyword evidence="9" id="KW-1185">Reference proteome</keyword>
<keyword evidence="2 5" id="KW-0808">Transferase</keyword>
<protein>
    <submittedName>
        <fullName evidence="8">rRNA adenine N-6-methyltransferase family protein</fullName>
    </submittedName>
</protein>
<dbReference type="Gene3D" id="3.40.50.150">
    <property type="entry name" value="Vaccinia Virus protein VP39"/>
    <property type="match status" value="1"/>
</dbReference>
<dbReference type="SUPFAM" id="SSF53335">
    <property type="entry name" value="S-adenosyl-L-methionine-dependent methyltransferases"/>
    <property type="match status" value="1"/>
</dbReference>
<dbReference type="CDD" id="cd02440">
    <property type="entry name" value="AdoMet_MTases"/>
    <property type="match status" value="1"/>
</dbReference>
<reference evidence="9" key="1">
    <citation type="journal article" date="2019" name="Int. J. Syst. Evol. Microbiol.">
        <title>The Global Catalogue of Microorganisms (GCM) 10K type strain sequencing project: providing services to taxonomists for standard genome sequencing and annotation.</title>
        <authorList>
            <consortium name="The Broad Institute Genomics Platform"/>
            <consortium name="The Broad Institute Genome Sequencing Center for Infectious Disease"/>
            <person name="Wu L."/>
            <person name="Ma J."/>
        </authorList>
    </citation>
    <scope>NUCLEOTIDE SEQUENCE [LARGE SCALE GENOMIC DNA]</scope>
    <source>
        <strain evidence="9">JCM 17130</strain>
    </source>
</reference>
<feature type="binding site" evidence="5">
    <location>
        <position position="32"/>
    </location>
    <ligand>
        <name>S-adenosyl-L-methionine</name>
        <dbReference type="ChEBI" id="CHEBI:59789"/>
    </ligand>
</feature>
<dbReference type="EMBL" id="JBHUEE010000005">
    <property type="protein sequence ID" value="MFD1718294.1"/>
    <property type="molecule type" value="Genomic_DNA"/>
</dbReference>
<dbReference type="RefSeq" id="WP_388006299.1">
    <property type="nucleotide sequence ID" value="NZ_JBHUEE010000005.1"/>
</dbReference>
<name>A0ABW4L551_9MICO</name>
<evidence type="ECO:0000313" key="8">
    <source>
        <dbReference type="EMBL" id="MFD1718294.1"/>
    </source>
</evidence>
<keyword evidence="1 5" id="KW-0489">Methyltransferase</keyword>
<evidence type="ECO:0000256" key="3">
    <source>
        <dbReference type="ARBA" id="ARBA00022691"/>
    </source>
</evidence>
<feature type="binding site" evidence="5">
    <location>
        <position position="30"/>
    </location>
    <ligand>
        <name>S-adenosyl-L-methionine</name>
        <dbReference type="ChEBI" id="CHEBI:59789"/>
    </ligand>
</feature>
<evidence type="ECO:0000259" key="7">
    <source>
        <dbReference type="SMART" id="SM00650"/>
    </source>
</evidence>
<comment type="similarity">
    <text evidence="5">Belongs to the class I-like SAM-binding methyltransferase superfamily. rRNA adenine N(6)-methyltransferase family.</text>
</comment>
<evidence type="ECO:0000256" key="2">
    <source>
        <dbReference type="ARBA" id="ARBA00022679"/>
    </source>
</evidence>
<organism evidence="8 9">
    <name type="scientific">Georgenia deserti</name>
    <dbReference type="NCBI Taxonomy" id="2093781"/>
    <lineage>
        <taxon>Bacteria</taxon>
        <taxon>Bacillati</taxon>
        <taxon>Actinomycetota</taxon>
        <taxon>Actinomycetes</taxon>
        <taxon>Micrococcales</taxon>
        <taxon>Bogoriellaceae</taxon>
        <taxon>Georgenia</taxon>
    </lineage>
</organism>